<protein>
    <submittedName>
        <fullName evidence="2">Uncharacterized protein</fullName>
    </submittedName>
</protein>
<feature type="chain" id="PRO_5015198190" evidence="1">
    <location>
        <begin position="16"/>
        <end position="41"/>
    </location>
</feature>
<sequence>MGLLQLDWGLKLCHGFLMALISVWMLDCESRDGSGYFSGMH</sequence>
<dbReference type="AlphaFoldDB" id="A0A2P2PZE0"/>
<accession>A0A2P2PZE0</accession>
<dbReference type="EMBL" id="GGEC01079539">
    <property type="protein sequence ID" value="MBX60023.1"/>
    <property type="molecule type" value="Transcribed_RNA"/>
</dbReference>
<name>A0A2P2PZE0_RHIMU</name>
<reference evidence="2" key="1">
    <citation type="submission" date="2018-02" db="EMBL/GenBank/DDBJ databases">
        <title>Rhizophora mucronata_Transcriptome.</title>
        <authorList>
            <person name="Meera S.P."/>
            <person name="Sreeshan A."/>
            <person name="Augustine A."/>
        </authorList>
    </citation>
    <scope>NUCLEOTIDE SEQUENCE</scope>
    <source>
        <tissue evidence="2">Leaf</tissue>
    </source>
</reference>
<organism evidence="2">
    <name type="scientific">Rhizophora mucronata</name>
    <name type="common">Asiatic mangrove</name>
    <dbReference type="NCBI Taxonomy" id="61149"/>
    <lineage>
        <taxon>Eukaryota</taxon>
        <taxon>Viridiplantae</taxon>
        <taxon>Streptophyta</taxon>
        <taxon>Embryophyta</taxon>
        <taxon>Tracheophyta</taxon>
        <taxon>Spermatophyta</taxon>
        <taxon>Magnoliopsida</taxon>
        <taxon>eudicotyledons</taxon>
        <taxon>Gunneridae</taxon>
        <taxon>Pentapetalae</taxon>
        <taxon>rosids</taxon>
        <taxon>fabids</taxon>
        <taxon>Malpighiales</taxon>
        <taxon>Rhizophoraceae</taxon>
        <taxon>Rhizophora</taxon>
    </lineage>
</organism>
<keyword evidence="1" id="KW-0732">Signal</keyword>
<feature type="signal peptide" evidence="1">
    <location>
        <begin position="1"/>
        <end position="15"/>
    </location>
</feature>
<evidence type="ECO:0000256" key="1">
    <source>
        <dbReference type="SAM" id="SignalP"/>
    </source>
</evidence>
<proteinExistence type="predicted"/>
<evidence type="ECO:0000313" key="2">
    <source>
        <dbReference type="EMBL" id="MBX60023.1"/>
    </source>
</evidence>